<feature type="domain" description="Pyridoxamine 5'-phosphate oxidase N-terminal" evidence="2">
    <location>
        <begin position="4"/>
        <end position="120"/>
    </location>
</feature>
<dbReference type="RefSeq" id="WP_009677637.1">
    <property type="nucleotide sequence ID" value="NZ_AEUD01000001.1"/>
</dbReference>
<dbReference type="GO" id="GO:0070967">
    <property type="term" value="F:coenzyme F420 binding"/>
    <property type="evidence" value="ECO:0007669"/>
    <property type="project" value="TreeGrafter"/>
</dbReference>
<proteinExistence type="predicted"/>
<dbReference type="Proteomes" id="UP000035065">
    <property type="component" value="Unassembled WGS sequence"/>
</dbReference>
<dbReference type="eggNOG" id="COG3467">
    <property type="taxonomic scope" value="Bacteria"/>
</dbReference>
<protein>
    <recommendedName>
        <fullName evidence="2">Pyridoxamine 5'-phosphate oxidase N-terminal domain-containing protein</fullName>
    </recommendedName>
</protein>
<evidence type="ECO:0000313" key="4">
    <source>
        <dbReference type="Proteomes" id="UP000035065"/>
    </source>
</evidence>
<evidence type="ECO:0000259" key="2">
    <source>
        <dbReference type="Pfam" id="PF01243"/>
    </source>
</evidence>
<dbReference type="InterPro" id="IPR011576">
    <property type="entry name" value="Pyridox_Oxase_N"/>
</dbReference>
<name>F1YDY2_9ACTN</name>
<gene>
    <name evidence="3" type="ORF">SCNU_01810</name>
</gene>
<keyword evidence="4" id="KW-1185">Reference proteome</keyword>
<keyword evidence="1" id="KW-0560">Oxidoreductase</keyword>
<dbReference type="Gene3D" id="2.30.110.10">
    <property type="entry name" value="Electron Transport, Fmn-binding Protein, Chain A"/>
    <property type="match status" value="1"/>
</dbReference>
<sequence>MLTSDLRRVLDSAAIAHLATVSADGAPHVAPVFVGTEGDRVVVFTGPDSKKSRNLHRDPRVALSVATADDPFTPVVVRGRVIEWIDGDEAWEIVDRVAGKYIPVPYPRDDARVVAVIEPEVQRVGMG</sequence>
<evidence type="ECO:0000256" key="1">
    <source>
        <dbReference type="ARBA" id="ARBA00023002"/>
    </source>
</evidence>
<dbReference type="STRING" id="644548.SCNU_01810"/>
<dbReference type="InterPro" id="IPR052019">
    <property type="entry name" value="F420H2_bilvrd_red/Heme_oxyg"/>
</dbReference>
<dbReference type="AlphaFoldDB" id="F1YDY2"/>
<organism evidence="3 4">
    <name type="scientific">Gordonia neofelifaecis NRRL B-59395</name>
    <dbReference type="NCBI Taxonomy" id="644548"/>
    <lineage>
        <taxon>Bacteria</taxon>
        <taxon>Bacillati</taxon>
        <taxon>Actinomycetota</taxon>
        <taxon>Actinomycetes</taxon>
        <taxon>Mycobacteriales</taxon>
        <taxon>Gordoniaceae</taxon>
        <taxon>Gordonia</taxon>
    </lineage>
</organism>
<comment type="caution">
    <text evidence="3">The sequence shown here is derived from an EMBL/GenBank/DDBJ whole genome shotgun (WGS) entry which is preliminary data.</text>
</comment>
<dbReference type="SUPFAM" id="SSF50475">
    <property type="entry name" value="FMN-binding split barrel"/>
    <property type="match status" value="1"/>
</dbReference>
<evidence type="ECO:0000313" key="3">
    <source>
        <dbReference type="EMBL" id="EGD57072.1"/>
    </source>
</evidence>
<dbReference type="OrthoDB" id="7058606at2"/>
<dbReference type="GO" id="GO:0016627">
    <property type="term" value="F:oxidoreductase activity, acting on the CH-CH group of donors"/>
    <property type="evidence" value="ECO:0007669"/>
    <property type="project" value="TreeGrafter"/>
</dbReference>
<dbReference type="PANTHER" id="PTHR35176">
    <property type="entry name" value="HEME OXYGENASE HI_0854-RELATED"/>
    <property type="match status" value="1"/>
</dbReference>
<dbReference type="GO" id="GO:0005829">
    <property type="term" value="C:cytosol"/>
    <property type="evidence" value="ECO:0007669"/>
    <property type="project" value="TreeGrafter"/>
</dbReference>
<dbReference type="EMBL" id="AEUD01000001">
    <property type="protein sequence ID" value="EGD57072.1"/>
    <property type="molecule type" value="Genomic_DNA"/>
</dbReference>
<dbReference type="InterPro" id="IPR019920">
    <property type="entry name" value="F420-binding_dom_put"/>
</dbReference>
<reference evidence="3 4" key="1">
    <citation type="journal article" date="2011" name="J. Bacteriol.">
        <title>Draft Genome Sequence of Gordonia neofelifaecis NRRL B-59395, a Cholesterol-Degrading Actinomycete.</title>
        <authorList>
            <person name="Ge F."/>
            <person name="Li W."/>
            <person name="Chen G."/>
            <person name="Liu Y."/>
            <person name="Zhang G."/>
            <person name="Yong B."/>
            <person name="Wang Q."/>
            <person name="Wang N."/>
            <person name="Huang Z."/>
            <person name="Li W."/>
            <person name="Wang J."/>
            <person name="Wu C."/>
            <person name="Xie Q."/>
            <person name="Liu G."/>
        </authorList>
    </citation>
    <scope>NUCLEOTIDE SEQUENCE [LARGE SCALE GENOMIC DNA]</scope>
    <source>
        <strain evidence="3 4">NRRL B-59395</strain>
    </source>
</reference>
<dbReference type="InterPro" id="IPR012349">
    <property type="entry name" value="Split_barrel_FMN-bd"/>
</dbReference>
<dbReference type="PANTHER" id="PTHR35176:SF6">
    <property type="entry name" value="HEME OXYGENASE HI_0854-RELATED"/>
    <property type="match status" value="1"/>
</dbReference>
<accession>F1YDY2</accession>
<dbReference type="Pfam" id="PF01243">
    <property type="entry name" value="PNPOx_N"/>
    <property type="match status" value="1"/>
</dbReference>
<dbReference type="NCBIfam" id="TIGR03618">
    <property type="entry name" value="Rv1155_F420"/>
    <property type="match status" value="1"/>
</dbReference>